<keyword evidence="3" id="KW-1185">Reference proteome</keyword>
<dbReference type="Proteomes" id="UP000223102">
    <property type="component" value="Segment"/>
</dbReference>
<dbReference type="EMBL" id="KT070867">
    <property type="protein sequence ID" value="AKQ08465.1"/>
    <property type="molecule type" value="Genomic_DNA"/>
</dbReference>
<feature type="coiled-coil region" evidence="1">
    <location>
        <begin position="40"/>
        <end position="69"/>
    </location>
</feature>
<accession>A0A218KC32</accession>
<proteinExistence type="predicted"/>
<keyword evidence="1" id="KW-0175">Coiled coil</keyword>
<evidence type="ECO:0000313" key="2">
    <source>
        <dbReference type="EMBL" id="AKQ08465.1"/>
    </source>
</evidence>
<organism evidence="2 3">
    <name type="scientific">Bacillus phage PBC2</name>
    <dbReference type="NCBI Taxonomy" id="1675029"/>
    <lineage>
        <taxon>Viruses</taxon>
        <taxon>Duplodnaviria</taxon>
        <taxon>Heunggongvirae</taxon>
        <taxon>Uroviricota</taxon>
        <taxon>Caudoviricetes</taxon>
        <taxon>Andregratiavirinae</taxon>
        <taxon>Haetaevirus</taxon>
        <taxon>Haetaevirus PBC2</taxon>
    </lineage>
</organism>
<protein>
    <submittedName>
        <fullName evidence="2">Uncharacterized protein</fullName>
    </submittedName>
</protein>
<gene>
    <name evidence="2" type="ORF">PBC2_150</name>
</gene>
<evidence type="ECO:0000313" key="3">
    <source>
        <dbReference type="Proteomes" id="UP000223102"/>
    </source>
</evidence>
<reference evidence="2 3" key="1">
    <citation type="submission" date="2015-06" db="EMBL/GenBank/DDBJ databases">
        <title>Complete genome sequence of Bacillus cereus phage PBC2.</title>
        <authorList>
            <person name="Kong M."/>
            <person name="Ryu S."/>
        </authorList>
    </citation>
    <scope>NUCLEOTIDE SEQUENCE [LARGE SCALE GENOMIC DNA]</scope>
</reference>
<name>A0A218KC32_9CAUD</name>
<evidence type="ECO:0000256" key="1">
    <source>
        <dbReference type="SAM" id="Coils"/>
    </source>
</evidence>
<sequence length="98" mass="11375">MFGFKKKMECGRCGSSKVVHTEITFTLGGAIDLHYCQKCVNDKAQELVEQHEENERKRKEAEAEKAKNDYYLWLKREVEIKELEEKAKEYGIDTKGGT</sequence>